<evidence type="ECO:0000256" key="8">
    <source>
        <dbReference type="ARBA" id="ARBA00022621"/>
    </source>
</evidence>
<evidence type="ECO:0000256" key="12">
    <source>
        <dbReference type="ARBA" id="ARBA00022857"/>
    </source>
</evidence>
<feature type="domain" description="Globin" evidence="22">
    <location>
        <begin position="1"/>
        <end position="138"/>
    </location>
</feature>
<dbReference type="Pfam" id="PF00042">
    <property type="entry name" value="Globin"/>
    <property type="match status" value="1"/>
</dbReference>
<dbReference type="GO" id="GO:0019825">
    <property type="term" value="F:oxygen binding"/>
    <property type="evidence" value="ECO:0007669"/>
    <property type="project" value="InterPro"/>
</dbReference>
<dbReference type="CDD" id="cd06184">
    <property type="entry name" value="flavohem_like_fad_nad_binding"/>
    <property type="match status" value="1"/>
</dbReference>
<evidence type="ECO:0000256" key="6">
    <source>
        <dbReference type="ARBA" id="ARBA00014637"/>
    </source>
</evidence>
<dbReference type="PROSITE" id="PS01033">
    <property type="entry name" value="GLOBIN"/>
    <property type="match status" value="1"/>
</dbReference>
<dbReference type="Gene3D" id="3.40.50.80">
    <property type="entry name" value="Nucleotide-binding domain of ferredoxin-NADP reductase (FNR) module"/>
    <property type="match status" value="1"/>
</dbReference>
<comment type="similarity">
    <text evidence="3">In the C-terminal section; belongs to the flavoprotein pyridine nucleotide cytochrome reductase family.</text>
</comment>
<evidence type="ECO:0000256" key="3">
    <source>
        <dbReference type="ARBA" id="ARBA00006401"/>
    </source>
</evidence>
<dbReference type="EC" id="1.14.12.17" evidence="5"/>
<keyword evidence="21" id="KW-0813">Transport</keyword>
<evidence type="ECO:0000259" key="23">
    <source>
        <dbReference type="PROSITE" id="PS51384"/>
    </source>
</evidence>
<dbReference type="GO" id="GO:0071500">
    <property type="term" value="P:cellular response to nitrosative stress"/>
    <property type="evidence" value="ECO:0007669"/>
    <property type="project" value="TreeGrafter"/>
</dbReference>
<dbReference type="GO" id="GO:0071949">
    <property type="term" value="F:FAD binding"/>
    <property type="evidence" value="ECO:0007669"/>
    <property type="project" value="TreeGrafter"/>
</dbReference>
<proteinExistence type="inferred from homology"/>
<organism evidence="24 25">
    <name type="scientific">Arcicella rosea</name>
    <dbReference type="NCBI Taxonomy" id="502909"/>
    <lineage>
        <taxon>Bacteria</taxon>
        <taxon>Pseudomonadati</taxon>
        <taxon>Bacteroidota</taxon>
        <taxon>Cytophagia</taxon>
        <taxon>Cytophagales</taxon>
        <taxon>Flectobacillaceae</taxon>
        <taxon>Arcicella</taxon>
    </lineage>
</organism>
<dbReference type="PANTHER" id="PTHR43396:SF3">
    <property type="entry name" value="FLAVOHEMOPROTEIN"/>
    <property type="match status" value="1"/>
</dbReference>
<dbReference type="SUPFAM" id="SSF63380">
    <property type="entry name" value="Riboflavin synthase domain-like"/>
    <property type="match status" value="1"/>
</dbReference>
<dbReference type="NCBIfam" id="NF009805">
    <property type="entry name" value="PRK13289.1"/>
    <property type="match status" value="1"/>
</dbReference>
<evidence type="ECO:0000256" key="2">
    <source>
        <dbReference type="ARBA" id="ARBA00001974"/>
    </source>
</evidence>
<evidence type="ECO:0000259" key="22">
    <source>
        <dbReference type="PROSITE" id="PS01033"/>
    </source>
</evidence>
<dbReference type="SUPFAM" id="SSF52343">
    <property type="entry name" value="Ferredoxin reductase-like, C-terminal NADP-linked domain"/>
    <property type="match status" value="1"/>
</dbReference>
<gene>
    <name evidence="24" type="ORF">HNP25_001581</name>
</gene>
<protein>
    <recommendedName>
        <fullName evidence="6">Flavohemoprotein</fullName>
        <ecNumber evidence="5">1.14.12.17</ecNumber>
    </recommendedName>
    <alternativeName>
        <fullName evidence="17">Flavohemoglobin</fullName>
    </alternativeName>
    <alternativeName>
        <fullName evidence="16">Hemoglobin-like protein</fullName>
    </alternativeName>
    <alternativeName>
        <fullName evidence="18">Nitric oxide dioxygenase</fullName>
    </alternativeName>
</protein>
<keyword evidence="15" id="KW-0520">NAD</keyword>
<evidence type="ECO:0000256" key="17">
    <source>
        <dbReference type="ARBA" id="ARBA00030929"/>
    </source>
</evidence>
<evidence type="ECO:0000256" key="13">
    <source>
        <dbReference type="ARBA" id="ARBA00023002"/>
    </source>
</evidence>
<feature type="domain" description="FAD-binding FR-type" evidence="23">
    <location>
        <begin position="152"/>
        <end position="260"/>
    </location>
</feature>
<dbReference type="InterPro" id="IPR000971">
    <property type="entry name" value="Globin"/>
</dbReference>
<sequence length="400" mass="43854">MASQKTIEIVKSTAPVLAIHGENITKVFYQLLLQNHPELKNVFNMTHQSHGTQSRALANAVYAYAANIDNLAVLSTAVEQITQKHSSLSITPAMYQLVGANLLAAIKEVLQDAATPEIMDAWAEAYGDLASLFITKEEQLYQNAEAKKGGFRGQKDFVITKKEAESSIITSFYFKPVDGSEIPSFKGGQYVAVSVQMPEVEHLHTRNYSLSGCPTQNTLRISVKRENGNPDGVVSNYLHDHLVVGDTVKLGIPAGEFVLAKTEKPIVLIAGGVGITPLMSMYMELFHFAENEVLFVQCAKNSSVHAFKAKSQQLASKKTTLKTISLYDEPLSTDVADGIEQFSGFLTIDILKEKLSTLYAEYYFCGPVGFMKSVKKILEAANIPASQLHYEFFGPSEALA</sequence>
<evidence type="ECO:0000256" key="20">
    <source>
        <dbReference type="ARBA" id="ARBA00049433"/>
    </source>
</evidence>
<dbReference type="InterPro" id="IPR001433">
    <property type="entry name" value="OxRdtase_FAD/NAD-bd"/>
</dbReference>
<evidence type="ECO:0000256" key="21">
    <source>
        <dbReference type="RuleBase" id="RU000356"/>
    </source>
</evidence>
<keyword evidence="24" id="KW-0223">Dioxygenase</keyword>
<dbReference type="GO" id="GO:0008941">
    <property type="term" value="F:nitric oxide dioxygenase NAD(P)H activity"/>
    <property type="evidence" value="ECO:0007669"/>
    <property type="project" value="UniProtKB-EC"/>
</dbReference>
<dbReference type="RefSeq" id="WP_184132897.1">
    <property type="nucleotide sequence ID" value="NZ_JACHKT010000009.1"/>
</dbReference>
<keyword evidence="8 21" id="KW-0561">Oxygen transport</keyword>
<evidence type="ECO:0000256" key="7">
    <source>
        <dbReference type="ARBA" id="ARBA00022617"/>
    </source>
</evidence>
<dbReference type="PANTHER" id="PTHR43396">
    <property type="entry name" value="FLAVOHEMOPROTEIN"/>
    <property type="match status" value="1"/>
</dbReference>
<comment type="cofactor">
    <cofactor evidence="2">
        <name>FAD</name>
        <dbReference type="ChEBI" id="CHEBI:57692"/>
    </cofactor>
</comment>
<dbReference type="InterPro" id="IPR017938">
    <property type="entry name" value="Riboflavin_synthase-like_b-brl"/>
</dbReference>
<evidence type="ECO:0000256" key="11">
    <source>
        <dbReference type="ARBA" id="ARBA00022827"/>
    </source>
</evidence>
<keyword evidence="11" id="KW-0274">FAD</keyword>
<dbReference type="FunFam" id="2.40.30.10:FF:000034">
    <property type="entry name" value="Flavohemoprotein"/>
    <property type="match status" value="1"/>
</dbReference>
<evidence type="ECO:0000256" key="9">
    <source>
        <dbReference type="ARBA" id="ARBA00022630"/>
    </source>
</evidence>
<dbReference type="InterPro" id="IPR039261">
    <property type="entry name" value="FNR_nucleotide-bd"/>
</dbReference>
<evidence type="ECO:0000256" key="10">
    <source>
        <dbReference type="ARBA" id="ARBA00022723"/>
    </source>
</evidence>
<dbReference type="SUPFAM" id="SSF46458">
    <property type="entry name" value="Globin-like"/>
    <property type="match status" value="1"/>
</dbReference>
<comment type="catalytic activity">
    <reaction evidence="20">
        <text>2 nitric oxide + NADPH + 2 O2 = 2 nitrate + NADP(+) + H(+)</text>
        <dbReference type="Rhea" id="RHEA:19465"/>
        <dbReference type="ChEBI" id="CHEBI:15378"/>
        <dbReference type="ChEBI" id="CHEBI:15379"/>
        <dbReference type="ChEBI" id="CHEBI:16480"/>
        <dbReference type="ChEBI" id="CHEBI:17632"/>
        <dbReference type="ChEBI" id="CHEBI:57783"/>
        <dbReference type="ChEBI" id="CHEBI:58349"/>
        <dbReference type="EC" id="1.14.12.17"/>
    </reaction>
</comment>
<comment type="caution">
    <text evidence="24">The sequence shown here is derived from an EMBL/GenBank/DDBJ whole genome shotgun (WGS) entry which is preliminary data.</text>
</comment>
<comment type="cofactor">
    <cofactor evidence="1">
        <name>heme b</name>
        <dbReference type="ChEBI" id="CHEBI:60344"/>
    </cofactor>
</comment>
<dbReference type="InterPro" id="IPR012292">
    <property type="entry name" value="Globin/Proto"/>
</dbReference>
<dbReference type="FunFam" id="3.40.50.80:FF:000010">
    <property type="entry name" value="Flavohemoprotein"/>
    <property type="match status" value="1"/>
</dbReference>
<dbReference type="GO" id="GO:0020037">
    <property type="term" value="F:heme binding"/>
    <property type="evidence" value="ECO:0007669"/>
    <property type="project" value="InterPro"/>
</dbReference>
<dbReference type="PROSITE" id="PS51384">
    <property type="entry name" value="FAD_FR"/>
    <property type="match status" value="1"/>
</dbReference>
<evidence type="ECO:0000313" key="25">
    <source>
        <dbReference type="Proteomes" id="UP000524404"/>
    </source>
</evidence>
<evidence type="ECO:0000256" key="16">
    <source>
        <dbReference type="ARBA" id="ARBA00030024"/>
    </source>
</evidence>
<evidence type="ECO:0000256" key="4">
    <source>
        <dbReference type="ARBA" id="ARBA00008414"/>
    </source>
</evidence>
<keyword evidence="9" id="KW-0285">Flavoprotein</keyword>
<accession>A0A841ENF5</accession>
<dbReference type="InterPro" id="IPR009050">
    <property type="entry name" value="Globin-like_sf"/>
</dbReference>
<reference evidence="24 25" key="1">
    <citation type="submission" date="2020-08" db="EMBL/GenBank/DDBJ databases">
        <title>Functional genomics of gut bacteria from endangered species of beetles.</title>
        <authorList>
            <person name="Carlos-Shanley C."/>
        </authorList>
    </citation>
    <scope>NUCLEOTIDE SEQUENCE [LARGE SCALE GENOMIC DNA]</scope>
    <source>
        <strain evidence="24 25">S00070</strain>
    </source>
</reference>
<dbReference type="Proteomes" id="UP000524404">
    <property type="component" value="Unassembled WGS sequence"/>
</dbReference>
<dbReference type="InterPro" id="IPR008333">
    <property type="entry name" value="Cbr1-like_FAD-bd_dom"/>
</dbReference>
<dbReference type="FunFam" id="1.10.490.10:FF:000003">
    <property type="entry name" value="Flavohemoprotein"/>
    <property type="match status" value="1"/>
</dbReference>
<evidence type="ECO:0000256" key="19">
    <source>
        <dbReference type="ARBA" id="ARBA00048649"/>
    </source>
</evidence>
<evidence type="ECO:0000256" key="1">
    <source>
        <dbReference type="ARBA" id="ARBA00001970"/>
    </source>
</evidence>
<evidence type="ECO:0000256" key="14">
    <source>
        <dbReference type="ARBA" id="ARBA00023004"/>
    </source>
</evidence>
<dbReference type="CDD" id="cd08922">
    <property type="entry name" value="FHb-globin"/>
    <property type="match status" value="1"/>
</dbReference>
<dbReference type="Gene3D" id="2.40.30.10">
    <property type="entry name" value="Translation factors"/>
    <property type="match status" value="1"/>
</dbReference>
<dbReference type="Gene3D" id="1.10.490.10">
    <property type="entry name" value="Globins"/>
    <property type="match status" value="1"/>
</dbReference>
<keyword evidence="7 21" id="KW-0349">Heme</keyword>
<dbReference type="PRINTS" id="PR00410">
    <property type="entry name" value="PHEHYDRXLASE"/>
</dbReference>
<dbReference type="AlphaFoldDB" id="A0A841ENF5"/>
<dbReference type="GO" id="GO:0005344">
    <property type="term" value="F:oxygen carrier activity"/>
    <property type="evidence" value="ECO:0007669"/>
    <property type="project" value="UniProtKB-KW"/>
</dbReference>
<keyword evidence="14" id="KW-0408">Iron</keyword>
<evidence type="ECO:0000313" key="24">
    <source>
        <dbReference type="EMBL" id="MBB6002929.1"/>
    </source>
</evidence>
<dbReference type="EMBL" id="JACHKT010000009">
    <property type="protein sequence ID" value="MBB6002929.1"/>
    <property type="molecule type" value="Genomic_DNA"/>
</dbReference>
<evidence type="ECO:0000256" key="15">
    <source>
        <dbReference type="ARBA" id="ARBA00023027"/>
    </source>
</evidence>
<comment type="catalytic activity">
    <reaction evidence="19">
        <text>2 nitric oxide + NADH + 2 O2 = 2 nitrate + NAD(+) + H(+)</text>
        <dbReference type="Rhea" id="RHEA:19469"/>
        <dbReference type="ChEBI" id="CHEBI:15378"/>
        <dbReference type="ChEBI" id="CHEBI:15379"/>
        <dbReference type="ChEBI" id="CHEBI:16480"/>
        <dbReference type="ChEBI" id="CHEBI:17632"/>
        <dbReference type="ChEBI" id="CHEBI:57540"/>
        <dbReference type="ChEBI" id="CHEBI:57945"/>
        <dbReference type="EC" id="1.14.12.17"/>
    </reaction>
</comment>
<comment type="similarity">
    <text evidence="4">Belongs to the globin family. Two-domain flavohemoproteins subfamily.</text>
</comment>
<dbReference type="GO" id="GO:0046872">
    <property type="term" value="F:metal ion binding"/>
    <property type="evidence" value="ECO:0007669"/>
    <property type="project" value="UniProtKB-KW"/>
</dbReference>
<keyword evidence="13 24" id="KW-0560">Oxidoreductase</keyword>
<keyword evidence="25" id="KW-1185">Reference proteome</keyword>
<dbReference type="GO" id="GO:0046210">
    <property type="term" value="P:nitric oxide catabolic process"/>
    <property type="evidence" value="ECO:0007669"/>
    <property type="project" value="TreeGrafter"/>
</dbReference>
<evidence type="ECO:0000256" key="18">
    <source>
        <dbReference type="ARBA" id="ARBA00033187"/>
    </source>
</evidence>
<name>A0A841ENF5_9BACT</name>
<keyword evidence="12" id="KW-0521">NADP</keyword>
<dbReference type="Pfam" id="PF00175">
    <property type="entry name" value="NAD_binding_1"/>
    <property type="match status" value="1"/>
</dbReference>
<dbReference type="InterPro" id="IPR017927">
    <property type="entry name" value="FAD-bd_FR_type"/>
</dbReference>
<dbReference type="Pfam" id="PF00970">
    <property type="entry name" value="FAD_binding_6"/>
    <property type="match status" value="1"/>
</dbReference>
<keyword evidence="10" id="KW-0479">Metal-binding</keyword>
<evidence type="ECO:0000256" key="5">
    <source>
        <dbReference type="ARBA" id="ARBA00012229"/>
    </source>
</evidence>